<dbReference type="CDD" id="cd00383">
    <property type="entry name" value="trans_reg_C"/>
    <property type="match status" value="1"/>
</dbReference>
<feature type="domain" description="OmpR/PhoB-type" evidence="3">
    <location>
        <begin position="5"/>
        <end position="103"/>
    </location>
</feature>
<dbReference type="PROSITE" id="PS51755">
    <property type="entry name" value="OMPR_PHOB"/>
    <property type="match status" value="1"/>
</dbReference>
<dbReference type="GO" id="GO:0000160">
    <property type="term" value="P:phosphorelay signal transduction system"/>
    <property type="evidence" value="ECO:0007669"/>
    <property type="project" value="InterPro"/>
</dbReference>
<accession>A0AAC9AT59</accession>
<dbReference type="RefSeq" id="WP_083948845.1">
    <property type="nucleotide sequence ID" value="NZ_CP015006.1"/>
</dbReference>
<dbReference type="SUPFAM" id="SSF48452">
    <property type="entry name" value="TPR-like"/>
    <property type="match status" value="1"/>
</dbReference>
<dbReference type="Proteomes" id="UP000075755">
    <property type="component" value="Plasmid pAA01"/>
</dbReference>
<reference evidence="4 5" key="1">
    <citation type="submission" date="2016-03" db="EMBL/GenBank/DDBJ databases">
        <title>Complete genome of Aminobacter aminovorans KCTC 2477.</title>
        <authorList>
            <person name="Kim K.M."/>
        </authorList>
    </citation>
    <scope>NUCLEOTIDE SEQUENCE [LARGE SCALE GENOMIC DNA]</scope>
    <source>
        <strain evidence="4 5">KCTC 2477</strain>
        <plasmid evidence="4 5">pAA01</plasmid>
    </source>
</reference>
<dbReference type="GO" id="GO:0006355">
    <property type="term" value="P:regulation of DNA-templated transcription"/>
    <property type="evidence" value="ECO:0007669"/>
    <property type="project" value="InterPro"/>
</dbReference>
<dbReference type="SUPFAM" id="SSF46894">
    <property type="entry name" value="C-terminal effector domain of the bipartite response regulators"/>
    <property type="match status" value="1"/>
</dbReference>
<dbReference type="Gene3D" id="3.40.50.10070">
    <property type="entry name" value="TolB, N-terminal domain"/>
    <property type="match status" value="1"/>
</dbReference>
<proteinExistence type="predicted"/>
<name>A0AAC9AT59_AMIAI</name>
<evidence type="ECO:0000256" key="1">
    <source>
        <dbReference type="ARBA" id="ARBA00023125"/>
    </source>
</evidence>
<keyword evidence="4" id="KW-0614">Plasmid</keyword>
<dbReference type="InterPro" id="IPR001867">
    <property type="entry name" value="OmpR/PhoB-type_DNA-bd"/>
</dbReference>
<dbReference type="KEGG" id="aak:AA2016_5946"/>
<evidence type="ECO:0000313" key="5">
    <source>
        <dbReference type="Proteomes" id="UP000075755"/>
    </source>
</evidence>
<evidence type="ECO:0000256" key="2">
    <source>
        <dbReference type="PROSITE-ProRule" id="PRU01091"/>
    </source>
</evidence>
<dbReference type="PANTHER" id="PTHR12558">
    <property type="entry name" value="CELL DIVISION CYCLE 16,23,27"/>
    <property type="match status" value="1"/>
</dbReference>
<dbReference type="InterPro" id="IPR016032">
    <property type="entry name" value="Sig_transdc_resp-reg_C-effctor"/>
</dbReference>
<evidence type="ECO:0000259" key="3">
    <source>
        <dbReference type="PROSITE" id="PS51755"/>
    </source>
</evidence>
<dbReference type="SUPFAM" id="SSF52964">
    <property type="entry name" value="TolB, N-terminal domain"/>
    <property type="match status" value="1"/>
</dbReference>
<dbReference type="InterPro" id="IPR036388">
    <property type="entry name" value="WH-like_DNA-bd_sf"/>
</dbReference>
<dbReference type="Gene3D" id="1.25.40.10">
    <property type="entry name" value="Tetratricopeptide repeat domain"/>
    <property type="match status" value="1"/>
</dbReference>
<dbReference type="InterPro" id="IPR011990">
    <property type="entry name" value="TPR-like_helical_dom_sf"/>
</dbReference>
<geneLocation type="plasmid" evidence="4 5">
    <name>pAA01</name>
</geneLocation>
<organism evidence="4 5">
    <name type="scientific">Aminobacter aminovorans</name>
    <name type="common">Chelatobacter heintzii</name>
    <dbReference type="NCBI Taxonomy" id="83263"/>
    <lineage>
        <taxon>Bacteria</taxon>
        <taxon>Pseudomonadati</taxon>
        <taxon>Pseudomonadota</taxon>
        <taxon>Alphaproteobacteria</taxon>
        <taxon>Hyphomicrobiales</taxon>
        <taxon>Phyllobacteriaceae</taxon>
        <taxon>Aminobacter</taxon>
    </lineage>
</organism>
<protein>
    <submittedName>
        <fullName evidence="4">Adenylate cyclase</fullName>
    </submittedName>
</protein>
<dbReference type="Gene3D" id="1.10.10.10">
    <property type="entry name" value="Winged helix-like DNA-binding domain superfamily/Winged helix DNA-binding domain"/>
    <property type="match status" value="1"/>
</dbReference>
<sequence>MRCMGVRFAFGPFLLDPDAGTLLRNDDPVAVSHRGMKLLAALVGRSRAILGKAELMDAAWPGTTVEEGNLTVQIAQLRKMLGPKADGGEWISTVPRVGYRFLGRVEQLGEAGRKPLPLPDRPSIAVLPFVNVGDGSEQGAFADGLTEDLITDLSRVPGLFVIARNSSFAYKGRAMDVRTIASELGVRYLLEGSARRAAGRVRINVQLVDAVSGDHLWAERFDRSLEDIFAVQDEVTGKIVEALLGRLRTPPPRVRPKNLEAYDLCVRARKLMDDSPQAAREAHLMLSRAISLDPGYAEAHRWLAMNHWMGWVHSGGPAEAGRKDALDLARKAVALDPGDAGCCWVLAYLLAYDKSFAEADAEFARAIELDPNEADTWAALSDIAILAGRIEDGLAHIHKAFRLNPFPAGWYYLVLGQAQYAARDYEAAAETLLKDETYRTSSRRFLAASLAQLGRLDEARAEAELFLVGNPDYTTRHWAATEPFRDAATLAHFVDGFCKAGLPE</sequence>
<dbReference type="PANTHER" id="PTHR12558:SF33">
    <property type="entry name" value="BLL7664 PROTEIN"/>
    <property type="match status" value="1"/>
</dbReference>
<feature type="DNA-binding region" description="OmpR/PhoB-type" evidence="2">
    <location>
        <begin position="5"/>
        <end position="103"/>
    </location>
</feature>
<dbReference type="AlphaFoldDB" id="A0AAC9AT59"/>
<evidence type="ECO:0000313" key="4">
    <source>
        <dbReference type="EMBL" id="AMS44851.1"/>
    </source>
</evidence>
<dbReference type="GO" id="GO:0003677">
    <property type="term" value="F:DNA binding"/>
    <property type="evidence" value="ECO:0007669"/>
    <property type="project" value="UniProtKB-UniRule"/>
</dbReference>
<dbReference type="SMART" id="SM00862">
    <property type="entry name" value="Trans_reg_C"/>
    <property type="match status" value="1"/>
</dbReference>
<dbReference type="EMBL" id="CP015006">
    <property type="protein sequence ID" value="AMS44851.1"/>
    <property type="molecule type" value="Genomic_DNA"/>
</dbReference>
<gene>
    <name evidence="4" type="ORF">AA2016_5946</name>
</gene>
<dbReference type="Pfam" id="PF00486">
    <property type="entry name" value="Trans_reg_C"/>
    <property type="match status" value="1"/>
</dbReference>
<keyword evidence="1 2" id="KW-0238">DNA-binding</keyword>